<evidence type="ECO:0000313" key="2">
    <source>
        <dbReference type="Proteomes" id="UP000887577"/>
    </source>
</evidence>
<name>A0A914XQ34_9BILA</name>
<keyword evidence="1" id="KW-0732">Signal</keyword>
<dbReference type="Proteomes" id="UP000887577">
    <property type="component" value="Unplaced"/>
</dbReference>
<feature type="chain" id="PRO_5038079989" evidence="1">
    <location>
        <begin position="23"/>
        <end position="76"/>
    </location>
</feature>
<evidence type="ECO:0000313" key="3">
    <source>
        <dbReference type="WBParaSite" id="PSU_v2.g10131.t1"/>
    </source>
</evidence>
<keyword evidence="2" id="KW-1185">Reference proteome</keyword>
<evidence type="ECO:0000256" key="1">
    <source>
        <dbReference type="SAM" id="SignalP"/>
    </source>
</evidence>
<accession>A0A914XQ34</accession>
<protein>
    <submittedName>
        <fullName evidence="3">Uncharacterized protein</fullName>
    </submittedName>
</protein>
<proteinExistence type="predicted"/>
<reference evidence="3" key="1">
    <citation type="submission" date="2022-11" db="UniProtKB">
        <authorList>
            <consortium name="WormBaseParasite"/>
        </authorList>
    </citation>
    <scope>IDENTIFICATION</scope>
</reference>
<organism evidence="2 3">
    <name type="scientific">Panagrolaimus superbus</name>
    <dbReference type="NCBI Taxonomy" id="310955"/>
    <lineage>
        <taxon>Eukaryota</taxon>
        <taxon>Metazoa</taxon>
        <taxon>Ecdysozoa</taxon>
        <taxon>Nematoda</taxon>
        <taxon>Chromadorea</taxon>
        <taxon>Rhabditida</taxon>
        <taxon>Tylenchina</taxon>
        <taxon>Panagrolaimomorpha</taxon>
        <taxon>Panagrolaimoidea</taxon>
        <taxon>Panagrolaimidae</taxon>
        <taxon>Panagrolaimus</taxon>
    </lineage>
</organism>
<feature type="signal peptide" evidence="1">
    <location>
        <begin position="1"/>
        <end position="22"/>
    </location>
</feature>
<dbReference type="AlphaFoldDB" id="A0A914XQ34"/>
<sequence length="76" mass="8254">MTTKTIVISCLIILLTTSVTNSWPWSNKATRAPMYGPNGVYYQPTTKKQSYFKNALKGAALGGLAAGAYTMYKNGK</sequence>
<dbReference type="WBParaSite" id="PSU_v2.g10131.t1">
    <property type="protein sequence ID" value="PSU_v2.g10131.t1"/>
    <property type="gene ID" value="PSU_v2.g10131"/>
</dbReference>